<feature type="compositionally biased region" description="Low complexity" evidence="1">
    <location>
        <begin position="92"/>
        <end position="117"/>
    </location>
</feature>
<dbReference type="EMBL" id="JAULSW010000002">
    <property type="protein sequence ID" value="KAK3390512.1"/>
    <property type="molecule type" value="Genomic_DNA"/>
</dbReference>
<evidence type="ECO:0000313" key="3">
    <source>
        <dbReference type="Proteomes" id="UP001285441"/>
    </source>
</evidence>
<accession>A0AAE0NZI4</accession>
<gene>
    <name evidence="2" type="ORF">B0H63DRAFT_557474</name>
</gene>
<evidence type="ECO:0000256" key="1">
    <source>
        <dbReference type="SAM" id="MobiDB-lite"/>
    </source>
</evidence>
<sequence length="388" mass="42630">MDLTVRAASAEKEQLQQRYEASSSSLQRPQLSGSHGRGSGSNGHLSIGSGSVPMSEEELESQFQPSPSPPVSHNNTTSPNNLRAPTPPPYSGPSTGGSTQPSASQEPKGPKKFPGLPLLDYQLYNPPLSNLSADHTTLKTSATYISANASALSSFIRSQSTIPPKPQIHITGKQHGFVDFAIKVNLMNLLVPENPRKRMDYIRCVATGEVALRGGTQPSAEPEVSDGGLDEWARRFVEDSASVKTFLLERVVINMDLNWIEGQIRSMIATTSYKGEVSVSFPVTHAKVVVQNPDKVNKFFTSVSTLFAGKKKYEVVKAVWPFATHKSGEPDRHCAVMSEHAWWREWQNPLRHAIVTRRQGWVSIEDKLEFLMEGTDQNSAVVSWGHNI</sequence>
<dbReference type="PANTHER" id="PTHR37848:SF1">
    <property type="entry name" value="SUN DOMAIN-CONTAINING PROTEIN"/>
    <property type="match status" value="1"/>
</dbReference>
<dbReference type="Proteomes" id="UP001285441">
    <property type="component" value="Unassembled WGS sequence"/>
</dbReference>
<organism evidence="2 3">
    <name type="scientific">Podospora didyma</name>
    <dbReference type="NCBI Taxonomy" id="330526"/>
    <lineage>
        <taxon>Eukaryota</taxon>
        <taxon>Fungi</taxon>
        <taxon>Dikarya</taxon>
        <taxon>Ascomycota</taxon>
        <taxon>Pezizomycotina</taxon>
        <taxon>Sordariomycetes</taxon>
        <taxon>Sordariomycetidae</taxon>
        <taxon>Sordariales</taxon>
        <taxon>Podosporaceae</taxon>
        <taxon>Podospora</taxon>
    </lineage>
</organism>
<keyword evidence="3" id="KW-1185">Reference proteome</keyword>
<evidence type="ECO:0000313" key="2">
    <source>
        <dbReference type="EMBL" id="KAK3390512.1"/>
    </source>
</evidence>
<feature type="region of interest" description="Disordered" evidence="1">
    <location>
        <begin position="1"/>
        <end position="117"/>
    </location>
</feature>
<dbReference type="PANTHER" id="PTHR37848">
    <property type="entry name" value="EXPRESSED PROTEIN"/>
    <property type="match status" value="1"/>
</dbReference>
<comment type="caution">
    <text evidence="2">The sequence shown here is derived from an EMBL/GenBank/DDBJ whole genome shotgun (WGS) entry which is preliminary data.</text>
</comment>
<reference evidence="2" key="2">
    <citation type="submission" date="2023-06" db="EMBL/GenBank/DDBJ databases">
        <authorList>
            <consortium name="Lawrence Berkeley National Laboratory"/>
            <person name="Haridas S."/>
            <person name="Hensen N."/>
            <person name="Bonometti L."/>
            <person name="Westerberg I."/>
            <person name="Brannstrom I.O."/>
            <person name="Guillou S."/>
            <person name="Cros-Aarteil S."/>
            <person name="Calhoun S."/>
            <person name="Kuo A."/>
            <person name="Mondo S."/>
            <person name="Pangilinan J."/>
            <person name="Riley R."/>
            <person name="LaButti K."/>
            <person name="Andreopoulos B."/>
            <person name="Lipzen A."/>
            <person name="Chen C."/>
            <person name="Yanf M."/>
            <person name="Daum C."/>
            <person name="Ng V."/>
            <person name="Clum A."/>
            <person name="Steindorff A."/>
            <person name="Ohm R."/>
            <person name="Martin F."/>
            <person name="Silar P."/>
            <person name="Natvig D."/>
            <person name="Lalanne C."/>
            <person name="Gautier V."/>
            <person name="Ament-velasquez S.L."/>
            <person name="Kruys A."/>
            <person name="Hutchinson M.I."/>
            <person name="Powell A.J."/>
            <person name="Barry K."/>
            <person name="Miller A.N."/>
            <person name="Grigoriev I.V."/>
            <person name="Debuchy R."/>
            <person name="Gladieux P."/>
            <person name="Thoren M.H."/>
            <person name="Johannesson H."/>
        </authorList>
    </citation>
    <scope>NUCLEOTIDE SEQUENCE</scope>
    <source>
        <strain evidence="2">CBS 232.78</strain>
    </source>
</reference>
<reference evidence="2" key="1">
    <citation type="journal article" date="2023" name="Mol. Phylogenet. Evol.">
        <title>Genome-scale phylogeny and comparative genomics of the fungal order Sordariales.</title>
        <authorList>
            <person name="Hensen N."/>
            <person name="Bonometti L."/>
            <person name="Westerberg I."/>
            <person name="Brannstrom I.O."/>
            <person name="Guillou S."/>
            <person name="Cros-Aarteil S."/>
            <person name="Calhoun S."/>
            <person name="Haridas S."/>
            <person name="Kuo A."/>
            <person name="Mondo S."/>
            <person name="Pangilinan J."/>
            <person name="Riley R."/>
            <person name="LaButti K."/>
            <person name="Andreopoulos B."/>
            <person name="Lipzen A."/>
            <person name="Chen C."/>
            <person name="Yan M."/>
            <person name="Daum C."/>
            <person name="Ng V."/>
            <person name="Clum A."/>
            <person name="Steindorff A."/>
            <person name="Ohm R.A."/>
            <person name="Martin F."/>
            <person name="Silar P."/>
            <person name="Natvig D.O."/>
            <person name="Lalanne C."/>
            <person name="Gautier V."/>
            <person name="Ament-Velasquez S.L."/>
            <person name="Kruys A."/>
            <person name="Hutchinson M.I."/>
            <person name="Powell A.J."/>
            <person name="Barry K."/>
            <person name="Miller A.N."/>
            <person name="Grigoriev I.V."/>
            <person name="Debuchy R."/>
            <person name="Gladieux P."/>
            <person name="Hiltunen Thoren M."/>
            <person name="Johannesson H."/>
        </authorList>
    </citation>
    <scope>NUCLEOTIDE SEQUENCE</scope>
    <source>
        <strain evidence="2">CBS 232.78</strain>
    </source>
</reference>
<name>A0AAE0NZI4_9PEZI</name>
<proteinExistence type="predicted"/>
<dbReference type="AlphaFoldDB" id="A0AAE0NZI4"/>
<protein>
    <submittedName>
        <fullName evidence="2">Uncharacterized protein</fullName>
    </submittedName>
</protein>
<feature type="compositionally biased region" description="Polar residues" evidence="1">
    <location>
        <begin position="71"/>
        <end position="83"/>
    </location>
</feature>
<feature type="compositionally biased region" description="Polar residues" evidence="1">
    <location>
        <begin position="16"/>
        <end position="30"/>
    </location>
</feature>